<reference evidence="2" key="1">
    <citation type="journal article" date="2019" name="Int. J. Syst. Evol. Microbiol.">
        <title>The Global Catalogue of Microorganisms (GCM) 10K type strain sequencing project: providing services to taxonomists for standard genome sequencing and annotation.</title>
        <authorList>
            <consortium name="The Broad Institute Genomics Platform"/>
            <consortium name="The Broad Institute Genome Sequencing Center for Infectious Disease"/>
            <person name="Wu L."/>
            <person name="Ma J."/>
        </authorList>
    </citation>
    <scope>NUCLEOTIDE SEQUENCE [LARGE SCALE GENOMIC DNA]</scope>
    <source>
        <strain evidence="2">JCM 11269</strain>
    </source>
</reference>
<dbReference type="Proteomes" id="UP001501072">
    <property type="component" value="Unassembled WGS sequence"/>
</dbReference>
<name>A0ABP4DQ06_9ACTN</name>
<keyword evidence="2" id="KW-1185">Reference proteome</keyword>
<accession>A0ABP4DQ06</accession>
<sequence>MQRRNAPRLSAALRDLEELLGAPAVPGDATYFGKAEGYGLAGPYLTDML</sequence>
<evidence type="ECO:0000313" key="2">
    <source>
        <dbReference type="Proteomes" id="UP001501072"/>
    </source>
</evidence>
<organism evidence="1 2">
    <name type="scientific">Streptomyces thermogriseus</name>
    <dbReference type="NCBI Taxonomy" id="75292"/>
    <lineage>
        <taxon>Bacteria</taxon>
        <taxon>Bacillati</taxon>
        <taxon>Actinomycetota</taxon>
        <taxon>Actinomycetes</taxon>
        <taxon>Kitasatosporales</taxon>
        <taxon>Streptomycetaceae</taxon>
        <taxon>Streptomyces</taxon>
    </lineage>
</organism>
<comment type="caution">
    <text evidence="1">The sequence shown here is derived from an EMBL/GenBank/DDBJ whole genome shotgun (WGS) entry which is preliminary data.</text>
</comment>
<proteinExistence type="predicted"/>
<gene>
    <name evidence="1" type="ORF">GCM10009564_42350</name>
</gene>
<dbReference type="EMBL" id="BAAAHU010000049">
    <property type="protein sequence ID" value="GAA1013973.1"/>
    <property type="molecule type" value="Genomic_DNA"/>
</dbReference>
<protein>
    <submittedName>
        <fullName evidence="1">Uncharacterized protein</fullName>
    </submittedName>
</protein>
<evidence type="ECO:0000313" key="1">
    <source>
        <dbReference type="EMBL" id="GAA1013973.1"/>
    </source>
</evidence>